<name>A0A067CXF1_SAPPC</name>
<dbReference type="GeneID" id="24140888"/>
<sequence length="135" mass="14926">MRFTDAKATSARRASAEMSTKREHVHSVANTLVGDEMMGDAAPLAVSTTVDVLEKGEATSLDQPPARYQGWFQLSTLSKRSSQRPRPKASSLRRPTFDRPLEVFCRDGAPRDLCKRECARDLGRDDRASCRSAIG</sequence>
<dbReference type="KEGG" id="spar:SPRG_19549"/>
<proteinExistence type="predicted"/>
<evidence type="ECO:0000313" key="3">
    <source>
        <dbReference type="Proteomes" id="UP000030745"/>
    </source>
</evidence>
<dbReference type="VEuPathDB" id="FungiDB:SPRG_19549"/>
<reference evidence="2 3" key="1">
    <citation type="journal article" date="2013" name="PLoS Genet.">
        <title>Distinctive expansion of potential virulence genes in the genome of the oomycete fish pathogen Saprolegnia parasitica.</title>
        <authorList>
            <person name="Jiang R.H."/>
            <person name="de Bruijn I."/>
            <person name="Haas B.J."/>
            <person name="Belmonte R."/>
            <person name="Lobach L."/>
            <person name="Christie J."/>
            <person name="van den Ackerveken G."/>
            <person name="Bottin A."/>
            <person name="Bulone V."/>
            <person name="Diaz-Moreno S.M."/>
            <person name="Dumas B."/>
            <person name="Fan L."/>
            <person name="Gaulin E."/>
            <person name="Govers F."/>
            <person name="Grenville-Briggs L.J."/>
            <person name="Horner N.R."/>
            <person name="Levin J.Z."/>
            <person name="Mammella M."/>
            <person name="Meijer H.J."/>
            <person name="Morris P."/>
            <person name="Nusbaum C."/>
            <person name="Oome S."/>
            <person name="Phillips A.J."/>
            <person name="van Rooyen D."/>
            <person name="Rzeszutek E."/>
            <person name="Saraiva M."/>
            <person name="Secombes C.J."/>
            <person name="Seidl M.F."/>
            <person name="Snel B."/>
            <person name="Stassen J.H."/>
            <person name="Sykes S."/>
            <person name="Tripathy S."/>
            <person name="van den Berg H."/>
            <person name="Vega-Arreguin J.C."/>
            <person name="Wawra S."/>
            <person name="Young S.K."/>
            <person name="Zeng Q."/>
            <person name="Dieguez-Uribeondo J."/>
            <person name="Russ C."/>
            <person name="Tyler B.M."/>
            <person name="van West P."/>
        </authorList>
    </citation>
    <scope>NUCLEOTIDE SEQUENCE [LARGE SCALE GENOMIC DNA]</scope>
    <source>
        <strain evidence="2 3">CBS 223.65</strain>
    </source>
</reference>
<evidence type="ECO:0000313" key="2">
    <source>
        <dbReference type="EMBL" id="KDO31487.1"/>
    </source>
</evidence>
<accession>A0A067CXF1</accession>
<feature type="region of interest" description="Disordered" evidence="1">
    <location>
        <begin position="1"/>
        <end position="26"/>
    </location>
</feature>
<dbReference type="RefSeq" id="XP_012198108.1">
    <property type="nucleotide sequence ID" value="XM_012342718.1"/>
</dbReference>
<protein>
    <submittedName>
        <fullName evidence="2">Uncharacterized protein</fullName>
    </submittedName>
</protein>
<dbReference type="Proteomes" id="UP000030745">
    <property type="component" value="Unassembled WGS sequence"/>
</dbReference>
<dbReference type="EMBL" id="KK583198">
    <property type="protein sequence ID" value="KDO31487.1"/>
    <property type="molecule type" value="Genomic_DNA"/>
</dbReference>
<organism evidence="2 3">
    <name type="scientific">Saprolegnia parasitica (strain CBS 223.65)</name>
    <dbReference type="NCBI Taxonomy" id="695850"/>
    <lineage>
        <taxon>Eukaryota</taxon>
        <taxon>Sar</taxon>
        <taxon>Stramenopiles</taxon>
        <taxon>Oomycota</taxon>
        <taxon>Saprolegniomycetes</taxon>
        <taxon>Saprolegniales</taxon>
        <taxon>Saprolegniaceae</taxon>
        <taxon>Saprolegnia</taxon>
    </lineage>
</organism>
<keyword evidence="3" id="KW-1185">Reference proteome</keyword>
<dbReference type="AlphaFoldDB" id="A0A067CXF1"/>
<gene>
    <name evidence="2" type="ORF">SPRG_19549</name>
</gene>
<evidence type="ECO:0000256" key="1">
    <source>
        <dbReference type="SAM" id="MobiDB-lite"/>
    </source>
</evidence>